<evidence type="ECO:0000256" key="4">
    <source>
        <dbReference type="ARBA" id="ARBA00049417"/>
    </source>
</evidence>
<dbReference type="PANTHER" id="PTHR40942:SF4">
    <property type="entry name" value="CYTOCHROME C5"/>
    <property type="match status" value="1"/>
</dbReference>
<evidence type="ECO:0000313" key="8">
    <source>
        <dbReference type="Proteomes" id="UP001246576"/>
    </source>
</evidence>
<dbReference type="NCBIfam" id="TIGR00668">
    <property type="entry name" value="apaH"/>
    <property type="match status" value="1"/>
</dbReference>
<dbReference type="Gene3D" id="3.60.21.10">
    <property type="match status" value="1"/>
</dbReference>
<dbReference type="RefSeq" id="WP_134135621.1">
    <property type="nucleotide sequence ID" value="NZ_JAVLSJ010000008.1"/>
</dbReference>
<comment type="catalytic activity">
    <reaction evidence="4 5">
        <text>P(1),P(4)-bis(5'-adenosyl) tetraphosphate + H2O = 2 ADP + 2 H(+)</text>
        <dbReference type="Rhea" id="RHEA:24252"/>
        <dbReference type="ChEBI" id="CHEBI:15377"/>
        <dbReference type="ChEBI" id="CHEBI:15378"/>
        <dbReference type="ChEBI" id="CHEBI:58141"/>
        <dbReference type="ChEBI" id="CHEBI:456216"/>
        <dbReference type="EC" id="3.6.1.41"/>
    </reaction>
</comment>
<reference evidence="7" key="1">
    <citation type="submission" date="2023-09" db="EMBL/GenBank/DDBJ databases">
        <title>Description of first Herbaspirillum huttiense subsp. nephrolepsisexaltata and Herbaspirillum huttiense subsp. lycopersicon.</title>
        <authorList>
            <person name="Poudel M."/>
            <person name="Sharma A."/>
            <person name="Goss E."/>
            <person name="Tapia J.H."/>
            <person name="Harmon C.M."/>
            <person name="Jones J.B."/>
        </authorList>
    </citation>
    <scope>NUCLEOTIDE SEQUENCE</scope>
    <source>
        <strain evidence="7">SE1</strain>
    </source>
</reference>
<sequence length="274" mass="30531">MHSSSPIYAIGDLQGCAGSLEQLLASLPDTTPSLIFAGDLLNRGPQSLHTLRTVMQMGERAQSVLGNHDLHLLAVACGIRPAHRDDTLDDILNAPDRDELIDWLRHRPLAIHEQGHLIVHAGVLPQWDLQQALALANEVETMLRSNQWMDFLRHMYGNQPDRWSDDLTGHERLRCIINAFTRLRFCQADGTMDFAVKEGAAAAPEGLMPWFEVPGRRTEDVTVVFGHWSTLGLVMRPNLIALDTGCVWGGKLSAVRLEDRALFQVQCPQARRPG</sequence>
<comment type="similarity">
    <text evidence="2 5">Belongs to the Ap4A hydrolase family.</text>
</comment>
<evidence type="ECO:0000259" key="6">
    <source>
        <dbReference type="Pfam" id="PF00149"/>
    </source>
</evidence>
<evidence type="ECO:0000256" key="1">
    <source>
        <dbReference type="ARBA" id="ARBA00003413"/>
    </source>
</evidence>
<protein>
    <recommendedName>
        <fullName evidence="5">Bis(5'-nucleosyl)-tetraphosphatase, symmetrical</fullName>
        <ecNumber evidence="5">3.6.1.41</ecNumber>
    </recommendedName>
    <alternativeName>
        <fullName evidence="5">Ap4A hydrolase</fullName>
    </alternativeName>
    <alternativeName>
        <fullName evidence="5">Diadenosine 5',5'''-P1,P4-tetraphosphate pyrophosphohydrolase</fullName>
    </alternativeName>
    <alternativeName>
        <fullName evidence="5">Diadenosine tetraphosphatase</fullName>
    </alternativeName>
</protein>
<dbReference type="Proteomes" id="UP001246576">
    <property type="component" value="Unassembled WGS sequence"/>
</dbReference>
<dbReference type="Pfam" id="PF00149">
    <property type="entry name" value="Metallophos"/>
    <property type="match status" value="1"/>
</dbReference>
<dbReference type="InterPro" id="IPR029052">
    <property type="entry name" value="Metallo-depent_PP-like"/>
</dbReference>
<dbReference type="EMBL" id="JAVLSJ010000008">
    <property type="protein sequence ID" value="MDR9849773.1"/>
    <property type="molecule type" value="Genomic_DNA"/>
</dbReference>
<dbReference type="NCBIfam" id="NF001204">
    <property type="entry name" value="PRK00166.1"/>
    <property type="match status" value="1"/>
</dbReference>
<dbReference type="InterPro" id="IPR004843">
    <property type="entry name" value="Calcineurin-like_PHP"/>
</dbReference>
<feature type="domain" description="Calcineurin-like phosphoesterase" evidence="6">
    <location>
        <begin position="6"/>
        <end position="174"/>
    </location>
</feature>
<organism evidence="7 8">
    <name type="scientific">Herbaspirillum huttiense subsp. lycopersici</name>
    <dbReference type="NCBI Taxonomy" id="3074428"/>
    <lineage>
        <taxon>Bacteria</taxon>
        <taxon>Pseudomonadati</taxon>
        <taxon>Pseudomonadota</taxon>
        <taxon>Betaproteobacteria</taxon>
        <taxon>Burkholderiales</taxon>
        <taxon>Oxalobacteraceae</taxon>
        <taxon>Herbaspirillum</taxon>
    </lineage>
</organism>
<dbReference type="PANTHER" id="PTHR40942">
    <property type="match status" value="1"/>
</dbReference>
<dbReference type="CDD" id="cd07422">
    <property type="entry name" value="MPP_ApaH"/>
    <property type="match status" value="1"/>
</dbReference>
<evidence type="ECO:0000313" key="7">
    <source>
        <dbReference type="EMBL" id="MDR9849773.1"/>
    </source>
</evidence>
<evidence type="ECO:0000256" key="5">
    <source>
        <dbReference type="HAMAP-Rule" id="MF_00199"/>
    </source>
</evidence>
<accession>A0ABU2EPR4</accession>
<dbReference type="InterPro" id="IPR004617">
    <property type="entry name" value="ApaH"/>
</dbReference>
<dbReference type="EC" id="3.6.1.41" evidence="5"/>
<evidence type="ECO:0000256" key="2">
    <source>
        <dbReference type="ARBA" id="ARBA00005419"/>
    </source>
</evidence>
<evidence type="ECO:0000256" key="3">
    <source>
        <dbReference type="ARBA" id="ARBA00022801"/>
    </source>
</evidence>
<dbReference type="SUPFAM" id="SSF56300">
    <property type="entry name" value="Metallo-dependent phosphatases"/>
    <property type="match status" value="1"/>
</dbReference>
<proteinExistence type="inferred from homology"/>
<comment type="function">
    <text evidence="1 5">Hydrolyzes diadenosine 5',5'''-P1,P4-tetraphosphate to yield ADP.</text>
</comment>
<dbReference type="HAMAP" id="MF_00199">
    <property type="entry name" value="ApaH"/>
    <property type="match status" value="1"/>
</dbReference>
<dbReference type="PIRSF" id="PIRSF000903">
    <property type="entry name" value="B5n-ttraPtase_sm"/>
    <property type="match status" value="1"/>
</dbReference>
<name>A0ABU2EPR4_9BURK</name>
<gene>
    <name evidence="5" type="primary">apaH</name>
    <name evidence="7" type="ORF">RI048_16185</name>
</gene>
<keyword evidence="8" id="KW-1185">Reference proteome</keyword>
<keyword evidence="3 5" id="KW-0378">Hydrolase</keyword>
<comment type="caution">
    <text evidence="7">The sequence shown here is derived from an EMBL/GenBank/DDBJ whole genome shotgun (WGS) entry which is preliminary data.</text>
</comment>
<dbReference type="GO" id="GO:0008803">
    <property type="term" value="F:bis(5'-nucleosyl)-tetraphosphatase (symmetrical) activity"/>
    <property type="evidence" value="ECO:0007669"/>
    <property type="project" value="UniProtKB-EC"/>
</dbReference>